<dbReference type="PANTHER" id="PTHR38451">
    <property type="entry name" value="TRNA (ADENINE(22)-N(1))-METHYLTRANSFERASE"/>
    <property type="match status" value="1"/>
</dbReference>
<dbReference type="PATRIC" id="fig|1335616.4.peg.915"/>
<dbReference type="GO" id="GO:0160105">
    <property type="term" value="F:tRNA (adenine(22)-N1)-methyltransferase activity"/>
    <property type="evidence" value="ECO:0007669"/>
    <property type="project" value="InterPro"/>
</dbReference>
<gene>
    <name evidence="1" type="ORF">WDC_0913</name>
</gene>
<dbReference type="Gene3D" id="1.10.287.1890">
    <property type="match status" value="1"/>
</dbReference>
<dbReference type="PANTHER" id="PTHR38451:SF1">
    <property type="entry name" value="TRNA (ADENINE(22)-N(1))-METHYLTRANSFERASE"/>
    <property type="match status" value="1"/>
</dbReference>
<protein>
    <submittedName>
        <fullName evidence="1">Putative tRNA-m1A22 methylase</fullName>
    </submittedName>
</protein>
<dbReference type="InterPro" id="IPR006901">
    <property type="entry name" value="TrmK"/>
</dbReference>
<dbReference type="AlphaFoldDB" id="A0A0D1A6Y2"/>
<name>A0A0D1A6Y2_9LACO</name>
<keyword evidence="2" id="KW-1185">Reference proteome</keyword>
<keyword evidence="1" id="KW-0808">Transferase</keyword>
<dbReference type="EMBL" id="AWTT01000018">
    <property type="protein sequence ID" value="KIS03467.1"/>
    <property type="molecule type" value="Genomic_DNA"/>
</dbReference>
<dbReference type="PIRSF" id="PIRSF018637">
    <property type="entry name" value="TrmK"/>
    <property type="match status" value="1"/>
</dbReference>
<evidence type="ECO:0000313" key="2">
    <source>
        <dbReference type="Proteomes" id="UP000032279"/>
    </source>
</evidence>
<dbReference type="SUPFAM" id="SSF53335">
    <property type="entry name" value="S-adenosyl-L-methionine-dependent methyltransferases"/>
    <property type="match status" value="1"/>
</dbReference>
<comment type="caution">
    <text evidence="1">The sequence shown here is derived from an EMBL/GenBank/DDBJ whole genome shotgun (WGS) entry which is preliminary data.</text>
</comment>
<proteinExistence type="predicted"/>
<organism evidence="1 2">
    <name type="scientific">Paucilactobacillus wasatchensis</name>
    <dbReference type="NCBI Taxonomy" id="1335616"/>
    <lineage>
        <taxon>Bacteria</taxon>
        <taxon>Bacillati</taxon>
        <taxon>Bacillota</taxon>
        <taxon>Bacilli</taxon>
        <taxon>Lactobacillales</taxon>
        <taxon>Lactobacillaceae</taxon>
        <taxon>Paucilactobacillus</taxon>
    </lineage>
</organism>
<dbReference type="GO" id="GO:0032259">
    <property type="term" value="P:methylation"/>
    <property type="evidence" value="ECO:0007669"/>
    <property type="project" value="UniProtKB-KW"/>
</dbReference>
<dbReference type="STRING" id="1335616.WDC_0913"/>
<keyword evidence="1" id="KW-0489">Methyltransferase</keyword>
<accession>A0A0D1A6Y2</accession>
<dbReference type="OrthoDB" id="5881184at2"/>
<dbReference type="RefSeq" id="WP_044010654.1">
    <property type="nucleotide sequence ID" value="NZ_AWTT01000018.1"/>
</dbReference>
<evidence type="ECO:0000313" key="1">
    <source>
        <dbReference type="EMBL" id="KIS03467.1"/>
    </source>
</evidence>
<dbReference type="InterPro" id="IPR029063">
    <property type="entry name" value="SAM-dependent_MTases_sf"/>
</dbReference>
<dbReference type="Gene3D" id="3.40.50.150">
    <property type="entry name" value="Vaccinia Virus protein VP39"/>
    <property type="match status" value="1"/>
</dbReference>
<dbReference type="Pfam" id="PF04816">
    <property type="entry name" value="TrmK"/>
    <property type="match status" value="1"/>
</dbReference>
<dbReference type="Proteomes" id="UP000032279">
    <property type="component" value="Unassembled WGS sequence"/>
</dbReference>
<sequence length="231" mass="25961">MDAVQLSKRLQLVANFVPQKARLADIGSDHAYLPVHLALNGQIEKAIAGEVAKGPFQNASHEIKARKLTNIIEPRLADGLAAIELTDRIDTITIAGMGGTLITEILDQGQAKLSGVKTLILQPNVGEDGLRRWLMEHQYQIIAEKILSEDQQIYEIMVVQPSSQPVTYSEQELQYGPILLQNRTPIFMEKWQQEKQHLEQAVVQMKQAKQLPVKRIAAFEQKINSIEKVLR</sequence>
<reference evidence="1 2" key="1">
    <citation type="submission" date="2013-08" db="EMBL/GenBank/DDBJ databases">
        <title>Lactobacillus wasatchii sp. WDC04, a late gas producing bacteria isolated from aged chedder cheese.</title>
        <authorList>
            <person name="Oberg C.J."/>
            <person name="Culumber M."/>
            <person name="McMahon D.J."/>
            <person name="Broadbent J.R."/>
            <person name="Oberg T.S."/>
            <person name="Ortaki F."/>
        </authorList>
    </citation>
    <scope>NUCLEOTIDE SEQUENCE [LARGE SCALE GENOMIC DNA]</scope>
    <source>
        <strain evidence="1 2">WDC04</strain>
    </source>
</reference>